<dbReference type="AlphaFoldDB" id="A0A0F7SJ24"/>
<organism evidence="1">
    <name type="scientific">Phaffia rhodozyma</name>
    <name type="common">Yeast</name>
    <name type="synonym">Xanthophyllomyces dendrorhous</name>
    <dbReference type="NCBI Taxonomy" id="264483"/>
    <lineage>
        <taxon>Eukaryota</taxon>
        <taxon>Fungi</taxon>
        <taxon>Dikarya</taxon>
        <taxon>Basidiomycota</taxon>
        <taxon>Agaricomycotina</taxon>
        <taxon>Tremellomycetes</taxon>
        <taxon>Cystofilobasidiales</taxon>
        <taxon>Mrakiaceae</taxon>
        <taxon>Phaffia</taxon>
    </lineage>
</organism>
<dbReference type="PANTHER" id="PTHR38644:SF1">
    <property type="entry name" value="EXPRESSED PROTEIN"/>
    <property type="match status" value="1"/>
</dbReference>
<protein>
    <submittedName>
        <fullName evidence="1">Uncharacterized protein</fullName>
    </submittedName>
</protein>
<sequence length="669" mass="72296">MSAPIRVLGPVASRSLAACASLRRLSTVSASASSSSSVPTTTSALIPSNLTPVSSLLSSVKQTVVEVDRLVAKEGPWSARLDHALLRNKSKSVDLEGSSEEMEIAVLSTSLSGGSDVITALLEDPLNTDPVREQILRGRRNGITGPSNQSLQIRHGQKPFVEAEGSLVLDSDFLSLGRFYIREIPSSTSSKQAFSQLLFSTIPILVIDNLRLLSQPSLAPLLPSLLRHPNLRIVVNMISDLDPACHARVFQEIDHFSGGDAHIMETMKSRVVFVAAKRSLRAVDVYRSSTSAETVDVNKIDYFQNESVASNMSALKQDLLELSAKSISLSPSSSPKVDPMLDSTLFLAKSALRSASYELLVLSTHLDAFASAASDLRTLAATTRESFLRDALVLPPKVGEVGHVHPESIAGEVVRKARANVVAALTRFTWARLLLAGKVDDLVWELERAVRDGWGGEGERLLIFQTGKLNQIQTQLDAQTTALLQSPPSPTLLSPVLLNSIPSPALVRPTLLLSPLHSRQAQLLSPTGPLAYFQLRAQRAVLGSYLTSGSAVVGAYLGYLEGLCEVGTGLGFVGLGIGLGIRWGQGKWAKAQKKFWVDWQRVEDGLEADLQAQTSQALDTHVVARPLSAAQEIDALITRKRSLLDEQEKMIEGLLDRRKALLTTDRPAE</sequence>
<evidence type="ECO:0000313" key="1">
    <source>
        <dbReference type="EMBL" id="CDZ96982.1"/>
    </source>
</evidence>
<accession>A0A0F7SJ24</accession>
<dbReference type="EMBL" id="LN483167">
    <property type="protein sequence ID" value="CDZ96982.1"/>
    <property type="molecule type" value="Genomic_DNA"/>
</dbReference>
<name>A0A0F7SJ24_PHARH</name>
<dbReference type="PANTHER" id="PTHR38644">
    <property type="entry name" value="EXPRESSED PROTEIN"/>
    <property type="match status" value="1"/>
</dbReference>
<reference evidence="1" key="1">
    <citation type="submission" date="2014-08" db="EMBL/GenBank/DDBJ databases">
        <authorList>
            <person name="Sharma Rahul"/>
            <person name="Thines Marco"/>
        </authorList>
    </citation>
    <scope>NUCLEOTIDE SEQUENCE</scope>
</reference>
<proteinExistence type="predicted"/>